<dbReference type="PROSITE" id="PS51186">
    <property type="entry name" value="GNAT"/>
    <property type="match status" value="1"/>
</dbReference>
<reference evidence="2 3" key="1">
    <citation type="submission" date="2018-05" db="EMBL/GenBank/DDBJ databases">
        <title>Genomic Encyclopedia of Type Strains, Phase IV (KMG-IV): sequencing the most valuable type-strain genomes for metagenomic binning, comparative biology and taxonomic classification.</title>
        <authorList>
            <person name="Goeker M."/>
        </authorList>
    </citation>
    <scope>NUCLEOTIDE SEQUENCE [LARGE SCALE GENOMIC DNA]</scope>
    <source>
        <strain evidence="2 3">DSM 28556</strain>
    </source>
</reference>
<dbReference type="InterPro" id="IPR017255">
    <property type="entry name" value="AcTrfase_GNAT_prd"/>
</dbReference>
<dbReference type="Gene3D" id="3.40.630.30">
    <property type="match status" value="1"/>
</dbReference>
<dbReference type="AlphaFoldDB" id="A0A2V3VVK5"/>
<keyword evidence="3" id="KW-1185">Reference proteome</keyword>
<dbReference type="InterPro" id="IPR000182">
    <property type="entry name" value="GNAT_dom"/>
</dbReference>
<feature type="domain" description="N-acetyltransferase" evidence="1">
    <location>
        <begin position="1"/>
        <end position="166"/>
    </location>
</feature>
<name>A0A2V3VVK5_9BACI</name>
<dbReference type="EMBL" id="QJJQ01000013">
    <property type="protein sequence ID" value="PXW84778.1"/>
    <property type="molecule type" value="Genomic_DNA"/>
</dbReference>
<dbReference type="RefSeq" id="WP_110396463.1">
    <property type="nucleotide sequence ID" value="NZ_JBHUHB010000001.1"/>
</dbReference>
<comment type="caution">
    <text evidence="2">The sequence shown here is derived from an EMBL/GenBank/DDBJ whole genome shotgun (WGS) entry which is preliminary data.</text>
</comment>
<keyword evidence="2" id="KW-0808">Transferase</keyword>
<sequence>MIIRQIEQNDAENLLVLVKQIEMKSDYMLFGPAERNITLNQQMKLIESVLQARNSTILVAEEGKMLVGYLMAIGGKAKRNRHSAYIVIGILQSERGKGIGTGLFKTLEKWAATREILRLELTVVVENKSAIALYKKVGFEIEGLKKHSLLIDDTFFDEYYMGKSLVN</sequence>
<dbReference type="Proteomes" id="UP000247978">
    <property type="component" value="Unassembled WGS sequence"/>
</dbReference>
<proteinExistence type="predicted"/>
<organism evidence="2 3">
    <name type="scientific">Pseudogracilibacillus auburnensis</name>
    <dbReference type="NCBI Taxonomy" id="1494959"/>
    <lineage>
        <taxon>Bacteria</taxon>
        <taxon>Bacillati</taxon>
        <taxon>Bacillota</taxon>
        <taxon>Bacilli</taxon>
        <taxon>Bacillales</taxon>
        <taxon>Bacillaceae</taxon>
        <taxon>Pseudogracilibacillus</taxon>
    </lineage>
</organism>
<accession>A0A2V3VVK5</accession>
<dbReference type="PANTHER" id="PTHR43415:SF3">
    <property type="entry name" value="GNAT-FAMILY ACETYLTRANSFERASE"/>
    <property type="match status" value="1"/>
</dbReference>
<evidence type="ECO:0000313" key="2">
    <source>
        <dbReference type="EMBL" id="PXW84778.1"/>
    </source>
</evidence>
<dbReference type="Pfam" id="PF00583">
    <property type="entry name" value="Acetyltransf_1"/>
    <property type="match status" value="1"/>
</dbReference>
<dbReference type="InterPro" id="IPR016181">
    <property type="entry name" value="Acyl_CoA_acyltransferase"/>
</dbReference>
<dbReference type="PANTHER" id="PTHR43415">
    <property type="entry name" value="SPERMIDINE N(1)-ACETYLTRANSFERASE"/>
    <property type="match status" value="1"/>
</dbReference>
<dbReference type="CDD" id="cd04301">
    <property type="entry name" value="NAT_SF"/>
    <property type="match status" value="1"/>
</dbReference>
<gene>
    <name evidence="2" type="ORF">DFR56_11321</name>
</gene>
<dbReference type="OrthoDB" id="9773249at2"/>
<evidence type="ECO:0000313" key="3">
    <source>
        <dbReference type="Proteomes" id="UP000247978"/>
    </source>
</evidence>
<evidence type="ECO:0000259" key="1">
    <source>
        <dbReference type="PROSITE" id="PS51186"/>
    </source>
</evidence>
<dbReference type="GO" id="GO:0016747">
    <property type="term" value="F:acyltransferase activity, transferring groups other than amino-acyl groups"/>
    <property type="evidence" value="ECO:0007669"/>
    <property type="project" value="InterPro"/>
</dbReference>
<dbReference type="PIRSF" id="PIRSF037663">
    <property type="entry name" value="Acetyltransf_GNAT_prd"/>
    <property type="match status" value="1"/>
</dbReference>
<protein>
    <submittedName>
        <fullName evidence="2">RimJ/RimL family protein N-acetyltransferase</fullName>
    </submittedName>
</protein>
<dbReference type="SUPFAM" id="SSF55729">
    <property type="entry name" value="Acyl-CoA N-acyltransferases (Nat)"/>
    <property type="match status" value="1"/>
</dbReference>